<keyword evidence="1" id="KW-0472">Membrane</keyword>
<keyword evidence="1" id="KW-1133">Transmembrane helix</keyword>
<protein>
    <submittedName>
        <fullName evidence="2">Uncharacterized protein</fullName>
    </submittedName>
</protein>
<organism evidence="2 3">
    <name type="scientific">Staphylococcus epidermidis (strain ATCC 12228 / FDA PCI 1200)</name>
    <dbReference type="NCBI Taxonomy" id="176280"/>
    <lineage>
        <taxon>Bacteria</taxon>
        <taxon>Bacillati</taxon>
        <taxon>Bacillota</taxon>
        <taxon>Bacilli</taxon>
        <taxon>Bacillales</taxon>
        <taxon>Staphylococcaceae</taxon>
        <taxon>Staphylococcus</taxon>
    </lineage>
</organism>
<dbReference type="RefSeq" id="WP_002484412.1">
    <property type="nucleotide sequence ID" value="NC_004461.1"/>
</dbReference>
<feature type="transmembrane region" description="Helical" evidence="1">
    <location>
        <begin position="43"/>
        <end position="61"/>
    </location>
</feature>
<dbReference type="KEGG" id="sep:SE_1498"/>
<evidence type="ECO:0000256" key="1">
    <source>
        <dbReference type="SAM" id="Phobius"/>
    </source>
</evidence>
<feature type="transmembrane region" description="Helical" evidence="1">
    <location>
        <begin position="73"/>
        <end position="94"/>
    </location>
</feature>
<gene>
    <name evidence="2" type="ordered locus">SE_1498</name>
</gene>
<sequence>MNLLIDFYNILHLQNILELLQYNDIFDNGRRIFMALLSGLRKVAPGAGGACLAIGAYFWMFGGETGKQTAKKWWVGTAVAIAVIFGTDAIISWLQANAKF</sequence>
<dbReference type="AlphaFoldDB" id="A0A0H2VJA4"/>
<evidence type="ECO:0000313" key="3">
    <source>
        <dbReference type="Proteomes" id="UP000001411"/>
    </source>
</evidence>
<dbReference type="PATRIC" id="fig|176280.10.peg.1461"/>
<dbReference type="EMBL" id="AE015929">
    <property type="protein sequence ID" value="AAO05097.1"/>
    <property type="molecule type" value="Genomic_DNA"/>
</dbReference>
<accession>A0A0H2VJA4</accession>
<dbReference type="Proteomes" id="UP000001411">
    <property type="component" value="Chromosome"/>
</dbReference>
<keyword evidence="1" id="KW-0812">Transmembrane</keyword>
<reference evidence="2 3" key="1">
    <citation type="journal article" date="2003" name="Mol. Microbiol.">
        <title>Genome-based analysis of virulence genes in a non-biofilm-forming Staphylococcus epidermidis strain (ATCC 12228).</title>
        <authorList>
            <person name="Zhang Y.Q."/>
            <person name="Ren S.X."/>
            <person name="Li H.L."/>
            <person name="Wang Y.X."/>
            <person name="Fu G."/>
            <person name="Yang J."/>
            <person name="Qin Z.Q."/>
            <person name="Miao Y.G."/>
            <person name="Wang W.Y."/>
            <person name="Chen R.S."/>
            <person name="Shen Y."/>
            <person name="Chen Z."/>
            <person name="Yuan Z.H."/>
            <person name="Zhao G.P."/>
            <person name="Qu D."/>
            <person name="Danchin A."/>
            <person name="Wen Y.M."/>
        </authorList>
    </citation>
    <scope>NUCLEOTIDE SEQUENCE [LARGE SCALE GENOMIC DNA]</scope>
    <source>
        <strain evidence="3">ATCC 12228 / FDA PCI 1200</strain>
    </source>
</reference>
<name>A0A0H2VJA4_STAES</name>
<dbReference type="HOGENOM" id="CLU_2304295_0_0_9"/>
<dbReference type="OrthoDB" id="9862370at2"/>
<evidence type="ECO:0000313" key="2">
    <source>
        <dbReference type="EMBL" id="AAO05097.1"/>
    </source>
</evidence>
<proteinExistence type="predicted"/>